<proteinExistence type="predicted"/>
<dbReference type="Proteomes" id="UP000236959">
    <property type="component" value="Unassembled WGS sequence"/>
</dbReference>
<dbReference type="InterPro" id="IPR013328">
    <property type="entry name" value="6PGD_dom2"/>
</dbReference>
<keyword evidence="7" id="KW-1185">Reference proteome</keyword>
<dbReference type="SUPFAM" id="SSF48179">
    <property type="entry name" value="6-phosphogluconate dehydrogenase C-terminal domain-like"/>
    <property type="match status" value="1"/>
</dbReference>
<evidence type="ECO:0000256" key="2">
    <source>
        <dbReference type="ARBA" id="ARBA00023027"/>
    </source>
</evidence>
<keyword evidence="1" id="KW-0560">Oxidoreductase</keyword>
<dbReference type="GO" id="GO:0016491">
    <property type="term" value="F:oxidoreductase activity"/>
    <property type="evidence" value="ECO:0007669"/>
    <property type="project" value="UniProtKB-KW"/>
</dbReference>
<dbReference type="PANTHER" id="PTHR43060">
    <property type="entry name" value="3-HYDROXYISOBUTYRATE DEHYDROGENASE-LIKE 1, MITOCHONDRIAL-RELATED"/>
    <property type="match status" value="1"/>
</dbReference>
<dbReference type="InterPro" id="IPR006115">
    <property type="entry name" value="6PGDH_NADP-bd"/>
</dbReference>
<dbReference type="Gene3D" id="1.10.1040.10">
    <property type="entry name" value="N-(1-d-carboxylethyl)-l-norvaline Dehydrogenase, domain 2"/>
    <property type="match status" value="1"/>
</dbReference>
<dbReference type="Pfam" id="PF03446">
    <property type="entry name" value="NAD_binding_2"/>
    <property type="match status" value="1"/>
</dbReference>
<dbReference type="SUPFAM" id="SSF51735">
    <property type="entry name" value="NAD(P)-binding Rossmann-fold domains"/>
    <property type="match status" value="1"/>
</dbReference>
<dbReference type="InterPro" id="IPR015815">
    <property type="entry name" value="HIBADH-related"/>
</dbReference>
<dbReference type="PIRSF" id="PIRSF000103">
    <property type="entry name" value="HIBADH"/>
    <property type="match status" value="1"/>
</dbReference>
<comment type="caution">
    <text evidence="6">The sequence shown here is derived from an EMBL/GenBank/DDBJ whole genome shotgun (WGS) entry which is preliminary data.</text>
</comment>
<dbReference type="OrthoDB" id="9812907at2"/>
<dbReference type="Gene3D" id="3.40.50.720">
    <property type="entry name" value="NAD(P)-binding Rossmann-like Domain"/>
    <property type="match status" value="1"/>
</dbReference>
<reference evidence="6 7" key="1">
    <citation type="submission" date="2018-01" db="EMBL/GenBank/DDBJ databases">
        <title>Genomic Encyclopedia of Archaeal and Bacterial Type Strains, Phase II (KMG-II): from individual species to whole genera.</title>
        <authorList>
            <person name="Goeker M."/>
        </authorList>
    </citation>
    <scope>NUCLEOTIDE SEQUENCE [LARGE SCALE GENOMIC DNA]</scope>
    <source>
        <strain evidence="6 7">DSM 17023</strain>
    </source>
</reference>
<feature type="domain" description="6-phosphogluconate dehydrogenase NADP-binding" evidence="4">
    <location>
        <begin position="2"/>
        <end position="159"/>
    </location>
</feature>
<evidence type="ECO:0000313" key="7">
    <source>
        <dbReference type="Proteomes" id="UP000236959"/>
    </source>
</evidence>
<dbReference type="InterPro" id="IPR029154">
    <property type="entry name" value="HIBADH-like_NADP-bd"/>
</dbReference>
<sequence>MQIGFVGVGAMGAAMAGHAAGKGFSVLVYDNDAKALDKAAVFPIKAASGLQELAESCEVIIVMVASDAQSEAVVQTLLASGKPPGSVIVVAATNHPKTMIGLAQACREKNVGLVDAPVCYGRKGAEDGNLVSLCGGTVEDVEKVRPVLMTYSRSVEHLGDIGCGQLGKACNNMMHWAACVANYEVLALARSCGINAQTMRETLLKCPARNTTLERWDTTRFTWHEKDMDLALDVSQSAGLALPLFGMVDQLVKRLGPDRVHALLYGEEAEYLGQPITARSLSDVTENS</sequence>
<dbReference type="Pfam" id="PF14833">
    <property type="entry name" value="NAD_binding_11"/>
    <property type="match status" value="1"/>
</dbReference>
<dbReference type="AlphaFoldDB" id="A0A2S3V3R1"/>
<dbReference type="GO" id="GO:0051287">
    <property type="term" value="F:NAD binding"/>
    <property type="evidence" value="ECO:0007669"/>
    <property type="project" value="InterPro"/>
</dbReference>
<evidence type="ECO:0000313" key="6">
    <source>
        <dbReference type="EMBL" id="POF34530.1"/>
    </source>
</evidence>
<evidence type="ECO:0000256" key="1">
    <source>
        <dbReference type="ARBA" id="ARBA00023002"/>
    </source>
</evidence>
<feature type="active site" evidence="3">
    <location>
        <position position="168"/>
    </location>
</feature>
<organism evidence="6 7">
    <name type="scientific">Roseibium marinum</name>
    <dbReference type="NCBI Taxonomy" id="281252"/>
    <lineage>
        <taxon>Bacteria</taxon>
        <taxon>Pseudomonadati</taxon>
        <taxon>Pseudomonadota</taxon>
        <taxon>Alphaproteobacteria</taxon>
        <taxon>Hyphomicrobiales</taxon>
        <taxon>Stappiaceae</taxon>
        <taxon>Roseibium</taxon>
    </lineage>
</organism>
<dbReference type="GO" id="GO:0050661">
    <property type="term" value="F:NADP binding"/>
    <property type="evidence" value="ECO:0007669"/>
    <property type="project" value="InterPro"/>
</dbReference>
<evidence type="ECO:0000256" key="3">
    <source>
        <dbReference type="PIRSR" id="PIRSR000103-1"/>
    </source>
</evidence>
<name>A0A2S3V3R1_9HYPH</name>
<keyword evidence="2" id="KW-0520">NAD</keyword>
<feature type="domain" description="3-hydroxyisobutyrate dehydrogenase-like NAD-binding" evidence="5">
    <location>
        <begin position="162"/>
        <end position="255"/>
    </location>
</feature>
<dbReference type="InterPro" id="IPR008927">
    <property type="entry name" value="6-PGluconate_DH-like_C_sf"/>
</dbReference>
<gene>
    <name evidence="6" type="ORF">CLV41_101986</name>
</gene>
<evidence type="ECO:0000259" key="4">
    <source>
        <dbReference type="Pfam" id="PF03446"/>
    </source>
</evidence>
<dbReference type="InterPro" id="IPR036291">
    <property type="entry name" value="NAD(P)-bd_dom_sf"/>
</dbReference>
<dbReference type="PANTHER" id="PTHR43060:SF15">
    <property type="entry name" value="3-HYDROXYISOBUTYRATE DEHYDROGENASE-LIKE 1, MITOCHONDRIAL-RELATED"/>
    <property type="match status" value="1"/>
</dbReference>
<evidence type="ECO:0000259" key="5">
    <source>
        <dbReference type="Pfam" id="PF14833"/>
    </source>
</evidence>
<dbReference type="RefSeq" id="WP_103221551.1">
    <property type="nucleotide sequence ID" value="NZ_PPCN01000001.1"/>
</dbReference>
<protein>
    <submittedName>
        <fullName evidence="6">3-hydroxyisobutyrate dehydrogenase</fullName>
    </submittedName>
</protein>
<accession>A0A2S3V3R1</accession>
<dbReference type="EMBL" id="PPCN01000001">
    <property type="protein sequence ID" value="POF34530.1"/>
    <property type="molecule type" value="Genomic_DNA"/>
</dbReference>